<dbReference type="EMBL" id="BAAFZP010000001">
    <property type="protein sequence ID" value="GAB1580900.1"/>
    <property type="molecule type" value="Genomic_DNA"/>
</dbReference>
<feature type="domain" description="Polyphosphate kinase-2-related" evidence="7">
    <location>
        <begin position="59"/>
        <end position="280"/>
    </location>
</feature>
<evidence type="ECO:0000256" key="2">
    <source>
        <dbReference type="ARBA" id="ARBA00022679"/>
    </source>
</evidence>
<gene>
    <name evidence="8" type="primary">ppk2</name>
    <name evidence="8" type="ORF">PPNSA23_08430</name>
</gene>
<evidence type="ECO:0000256" key="5">
    <source>
        <dbReference type="ARBA" id="ARBA00024500"/>
    </source>
</evidence>
<dbReference type="InterPro" id="IPR022486">
    <property type="entry name" value="PPK2_PA0141"/>
</dbReference>
<dbReference type="Gene3D" id="3.40.50.300">
    <property type="entry name" value="P-loop containing nucleotide triphosphate hydrolases"/>
    <property type="match status" value="1"/>
</dbReference>
<sequence>MNDSSATKTKKKGKTAEGGIRLTIGGQERIFDIDAKKLPDWVKDNALTAGGYPYDERMPKDEYEDTLERLQIELVKLQSWMQETGERVLAVFEGRDTAGKGGAIQRLRQYMNPRAARYVALPKPSESERGQWYFQRYVAHFPGAGEFVTFDRSWYNRAGVEPVMDFCTPEQTEAFLSEAPNFERMIVADSIYFFKFWLNIGQETQLERFHARRHSPLKSWKFSPIDIAGISRWNDYTEARDKMIQRTHAPHAPWTIIRANDKRRARLAVIRRVLLSLPYKGRDLEAIGSEDDLIIGSGPAFLMSGERAGT</sequence>
<protein>
    <recommendedName>
        <fullName evidence="6">ADP/GDP-polyphosphate phosphotransferase</fullName>
        <ecNumber evidence="6">2.7.4.-</ecNumber>
    </recommendedName>
    <alternativeName>
        <fullName evidence="6">Polyphosphate kinase PPK2</fullName>
    </alternativeName>
</protein>
<keyword evidence="2 6" id="KW-0808">Transferase</keyword>
<comment type="caution">
    <text evidence="8">The sequence shown here is derived from an EMBL/GenBank/DDBJ whole genome shotgun (WGS) entry which is preliminary data.</text>
</comment>
<dbReference type="InterPro" id="IPR027417">
    <property type="entry name" value="P-loop_NTPase"/>
</dbReference>
<evidence type="ECO:0000256" key="6">
    <source>
        <dbReference type="RuleBase" id="RU369062"/>
    </source>
</evidence>
<evidence type="ECO:0000313" key="9">
    <source>
        <dbReference type="Proteomes" id="UP001628091"/>
    </source>
</evidence>
<dbReference type="NCBIfam" id="TIGR03707">
    <property type="entry name" value="PPK2_P_aer"/>
    <property type="match status" value="1"/>
</dbReference>
<proteinExistence type="inferred from homology"/>
<evidence type="ECO:0000256" key="1">
    <source>
        <dbReference type="ARBA" id="ARBA00009924"/>
    </source>
</evidence>
<dbReference type="Proteomes" id="UP001628091">
    <property type="component" value="Unassembled WGS sequence"/>
</dbReference>
<dbReference type="InterPro" id="IPR022488">
    <property type="entry name" value="PPK2-related"/>
</dbReference>
<dbReference type="SUPFAM" id="SSF52540">
    <property type="entry name" value="P-loop containing nucleoside triphosphate hydrolases"/>
    <property type="match status" value="1"/>
</dbReference>
<dbReference type="PANTHER" id="PTHR34383">
    <property type="entry name" value="POLYPHOSPHATE:AMP PHOSPHOTRANSFERASE-RELATED"/>
    <property type="match status" value="1"/>
</dbReference>
<evidence type="ECO:0000256" key="3">
    <source>
        <dbReference type="ARBA" id="ARBA00022777"/>
    </source>
</evidence>
<evidence type="ECO:0000259" key="7">
    <source>
        <dbReference type="Pfam" id="PF03976"/>
    </source>
</evidence>
<keyword evidence="9" id="KW-1185">Reference proteome</keyword>
<comment type="catalytic activity">
    <reaction evidence="5">
        <text>[phosphate](n) + ATP = [phosphate](n+1) + ADP</text>
        <dbReference type="Rhea" id="RHEA:19573"/>
        <dbReference type="Rhea" id="RHEA-COMP:9859"/>
        <dbReference type="Rhea" id="RHEA-COMP:14280"/>
        <dbReference type="ChEBI" id="CHEBI:16838"/>
        <dbReference type="ChEBI" id="CHEBI:30616"/>
        <dbReference type="ChEBI" id="CHEBI:456216"/>
    </reaction>
    <physiologicalReaction direction="right-to-left" evidence="5">
        <dbReference type="Rhea" id="RHEA:19575"/>
    </physiologicalReaction>
</comment>
<evidence type="ECO:0000256" key="4">
    <source>
        <dbReference type="ARBA" id="ARBA00023310"/>
    </source>
</evidence>
<evidence type="ECO:0000313" key="8">
    <source>
        <dbReference type="EMBL" id="GAB1580900.1"/>
    </source>
</evidence>
<organism evidence="8 9">
    <name type="scientific">Phyllobacterium phragmitis</name>
    <dbReference type="NCBI Taxonomy" id="2670329"/>
    <lineage>
        <taxon>Bacteria</taxon>
        <taxon>Pseudomonadati</taxon>
        <taxon>Pseudomonadota</taxon>
        <taxon>Alphaproteobacteria</taxon>
        <taxon>Hyphomicrobiales</taxon>
        <taxon>Phyllobacteriaceae</taxon>
        <taxon>Phyllobacterium</taxon>
    </lineage>
</organism>
<keyword evidence="3 6" id="KW-0418">Kinase</keyword>
<comment type="subunit">
    <text evidence="6">Homotetramer.</text>
</comment>
<comment type="similarity">
    <text evidence="1 6">Belongs to the polyphosphate kinase 2 (PPK2) family. Class I subfamily.</text>
</comment>
<dbReference type="EC" id="2.7.4.-" evidence="6"/>
<dbReference type="RefSeq" id="WP_407863823.1">
    <property type="nucleotide sequence ID" value="NZ_BAAFZP010000001.1"/>
</dbReference>
<comment type="function">
    <text evidence="6">Uses inorganic polyphosphate (polyP) as a donor to convert GDP to GTP or ADP to ATP.</text>
</comment>
<keyword evidence="4" id="KW-0066">ATP synthesis</keyword>
<dbReference type="Pfam" id="PF03976">
    <property type="entry name" value="PPK2"/>
    <property type="match status" value="1"/>
</dbReference>
<accession>A0ABQ0GW52</accession>
<dbReference type="GO" id="GO:0016301">
    <property type="term" value="F:kinase activity"/>
    <property type="evidence" value="ECO:0007669"/>
    <property type="project" value="UniProtKB-KW"/>
</dbReference>
<dbReference type="PANTHER" id="PTHR34383:SF1">
    <property type="entry name" value="ADP-POLYPHOSPHATE PHOSPHOTRANSFERASE"/>
    <property type="match status" value="1"/>
</dbReference>
<reference evidence="8 9" key="1">
    <citation type="submission" date="2024-10" db="EMBL/GenBank/DDBJ databases">
        <title>Isolation, draft genome sequencing and identification of Phyllobacterium sp. NSA23, isolated from leaf soil.</title>
        <authorList>
            <person name="Akita H."/>
        </authorList>
    </citation>
    <scope>NUCLEOTIDE SEQUENCE [LARGE SCALE GENOMIC DNA]</scope>
    <source>
        <strain evidence="8 9">NSA23</strain>
    </source>
</reference>
<name>A0ABQ0GW52_9HYPH</name>